<accession>A0A7X9WXT0</accession>
<evidence type="ECO:0000313" key="5">
    <source>
        <dbReference type="Proteomes" id="UP000519023"/>
    </source>
</evidence>
<dbReference type="InterPro" id="IPR050109">
    <property type="entry name" value="HTH-type_TetR-like_transc_reg"/>
</dbReference>
<dbReference type="Pfam" id="PF00440">
    <property type="entry name" value="TetR_N"/>
    <property type="match status" value="1"/>
</dbReference>
<dbReference type="InterPro" id="IPR036271">
    <property type="entry name" value="Tet_transcr_reg_TetR-rel_C_sf"/>
</dbReference>
<dbReference type="Proteomes" id="UP000519023">
    <property type="component" value="Unassembled WGS sequence"/>
</dbReference>
<sequence>MNIRIDAQRHRQALLKAAREVFLLHGITAPLELVIARSGLGRATLYRHFPDRASLALAMGSQSLDGLALLAETENGSASLQDLFEHLVRSHTANPFLADVWRVASSRADEARRLIDRFCALFEAPISQAIADGTCRPDLKSSDMFLVVAMLGTSIREPDSEARQRMVERMRELIGEGLWPRPLS</sequence>
<keyword evidence="5" id="KW-1185">Reference proteome</keyword>
<dbReference type="PANTHER" id="PTHR30055">
    <property type="entry name" value="HTH-TYPE TRANSCRIPTIONAL REGULATOR RUTR"/>
    <property type="match status" value="1"/>
</dbReference>
<feature type="domain" description="HTH tetR-type" evidence="3">
    <location>
        <begin position="8"/>
        <end position="67"/>
    </location>
</feature>
<dbReference type="InterPro" id="IPR001647">
    <property type="entry name" value="HTH_TetR"/>
</dbReference>
<dbReference type="SUPFAM" id="SSF46689">
    <property type="entry name" value="Homeodomain-like"/>
    <property type="match status" value="1"/>
</dbReference>
<reference evidence="4 5" key="1">
    <citation type="submission" date="2020-04" db="EMBL/GenBank/DDBJ databases">
        <title>Sphingobium sp. AR-3-1 isolated from Arctic soil.</title>
        <authorList>
            <person name="Dahal R.H."/>
            <person name="Chaudhary D.K."/>
        </authorList>
    </citation>
    <scope>NUCLEOTIDE SEQUENCE [LARGE SCALE GENOMIC DNA]</scope>
    <source>
        <strain evidence="4 5">AR-3-1</strain>
    </source>
</reference>
<evidence type="ECO:0000256" key="1">
    <source>
        <dbReference type="ARBA" id="ARBA00023125"/>
    </source>
</evidence>
<evidence type="ECO:0000256" key="2">
    <source>
        <dbReference type="PROSITE-ProRule" id="PRU00335"/>
    </source>
</evidence>
<keyword evidence="1 2" id="KW-0238">DNA-binding</keyword>
<evidence type="ECO:0000259" key="3">
    <source>
        <dbReference type="PROSITE" id="PS50977"/>
    </source>
</evidence>
<protein>
    <submittedName>
        <fullName evidence="4">TetR/AcrR family transcriptional regulator</fullName>
    </submittedName>
</protein>
<feature type="DNA-binding region" description="H-T-H motif" evidence="2">
    <location>
        <begin position="30"/>
        <end position="49"/>
    </location>
</feature>
<evidence type="ECO:0000313" key="4">
    <source>
        <dbReference type="EMBL" id="NML11834.1"/>
    </source>
</evidence>
<dbReference type="PROSITE" id="PS50977">
    <property type="entry name" value="HTH_TETR_2"/>
    <property type="match status" value="1"/>
</dbReference>
<organism evidence="4 5">
    <name type="scientific">Sphingobium psychrophilum</name>
    <dbReference type="NCBI Taxonomy" id="2728834"/>
    <lineage>
        <taxon>Bacteria</taxon>
        <taxon>Pseudomonadati</taxon>
        <taxon>Pseudomonadota</taxon>
        <taxon>Alphaproteobacteria</taxon>
        <taxon>Sphingomonadales</taxon>
        <taxon>Sphingomonadaceae</taxon>
        <taxon>Sphingobium</taxon>
    </lineage>
</organism>
<dbReference type="AlphaFoldDB" id="A0A7X9WXT0"/>
<dbReference type="RefSeq" id="WP_169574275.1">
    <property type="nucleotide sequence ID" value="NZ_JABBFV010000014.1"/>
</dbReference>
<gene>
    <name evidence="4" type="ORF">HHL08_17040</name>
</gene>
<dbReference type="GO" id="GO:0003700">
    <property type="term" value="F:DNA-binding transcription factor activity"/>
    <property type="evidence" value="ECO:0007669"/>
    <property type="project" value="TreeGrafter"/>
</dbReference>
<proteinExistence type="predicted"/>
<dbReference type="SUPFAM" id="SSF48498">
    <property type="entry name" value="Tetracyclin repressor-like, C-terminal domain"/>
    <property type="match status" value="1"/>
</dbReference>
<dbReference type="PRINTS" id="PR00455">
    <property type="entry name" value="HTHTETR"/>
</dbReference>
<comment type="caution">
    <text evidence="4">The sequence shown here is derived from an EMBL/GenBank/DDBJ whole genome shotgun (WGS) entry which is preliminary data.</text>
</comment>
<dbReference type="GO" id="GO:0000976">
    <property type="term" value="F:transcription cis-regulatory region binding"/>
    <property type="evidence" value="ECO:0007669"/>
    <property type="project" value="TreeGrafter"/>
</dbReference>
<dbReference type="Gene3D" id="1.10.357.10">
    <property type="entry name" value="Tetracycline Repressor, domain 2"/>
    <property type="match status" value="1"/>
</dbReference>
<dbReference type="EMBL" id="JABBFV010000014">
    <property type="protein sequence ID" value="NML11834.1"/>
    <property type="molecule type" value="Genomic_DNA"/>
</dbReference>
<dbReference type="PANTHER" id="PTHR30055:SF223">
    <property type="entry name" value="HTH-TYPE TRANSCRIPTIONAL REGULATOR UIDR"/>
    <property type="match status" value="1"/>
</dbReference>
<dbReference type="InterPro" id="IPR009057">
    <property type="entry name" value="Homeodomain-like_sf"/>
</dbReference>
<name>A0A7X9WXT0_9SPHN</name>